<proteinExistence type="predicted"/>
<reference evidence="1 2" key="1">
    <citation type="journal article" date="2021" name="BMC Biol.">
        <title>Horizontally acquired antibacterial genes associated with adaptive radiation of ladybird beetles.</title>
        <authorList>
            <person name="Li H.S."/>
            <person name="Tang X.F."/>
            <person name="Huang Y.H."/>
            <person name="Xu Z.Y."/>
            <person name="Chen M.L."/>
            <person name="Du X.Y."/>
            <person name="Qiu B.Y."/>
            <person name="Chen P.T."/>
            <person name="Zhang W."/>
            <person name="Slipinski A."/>
            <person name="Escalona H.E."/>
            <person name="Waterhouse R.M."/>
            <person name="Zwick A."/>
            <person name="Pang H."/>
        </authorList>
    </citation>
    <scope>NUCLEOTIDE SEQUENCE [LARGE SCALE GENOMIC DNA]</scope>
    <source>
        <strain evidence="1">SYSU2018</strain>
    </source>
</reference>
<dbReference type="EMBL" id="JABFTP020000144">
    <property type="protein sequence ID" value="KAL3281277.1"/>
    <property type="molecule type" value="Genomic_DNA"/>
</dbReference>
<evidence type="ECO:0000313" key="2">
    <source>
        <dbReference type="Proteomes" id="UP001516400"/>
    </source>
</evidence>
<gene>
    <name evidence="1" type="ORF">HHI36_004490</name>
</gene>
<comment type="caution">
    <text evidence="1">The sequence shown here is derived from an EMBL/GenBank/DDBJ whole genome shotgun (WGS) entry which is preliminary data.</text>
</comment>
<feature type="non-terminal residue" evidence="1">
    <location>
        <position position="1"/>
    </location>
</feature>
<protein>
    <submittedName>
        <fullName evidence="1">Uncharacterized protein</fullName>
    </submittedName>
</protein>
<organism evidence="1 2">
    <name type="scientific">Cryptolaemus montrouzieri</name>
    <dbReference type="NCBI Taxonomy" id="559131"/>
    <lineage>
        <taxon>Eukaryota</taxon>
        <taxon>Metazoa</taxon>
        <taxon>Ecdysozoa</taxon>
        <taxon>Arthropoda</taxon>
        <taxon>Hexapoda</taxon>
        <taxon>Insecta</taxon>
        <taxon>Pterygota</taxon>
        <taxon>Neoptera</taxon>
        <taxon>Endopterygota</taxon>
        <taxon>Coleoptera</taxon>
        <taxon>Polyphaga</taxon>
        <taxon>Cucujiformia</taxon>
        <taxon>Coccinelloidea</taxon>
        <taxon>Coccinellidae</taxon>
        <taxon>Scymninae</taxon>
        <taxon>Scymnini</taxon>
        <taxon>Cryptolaemus</taxon>
    </lineage>
</organism>
<dbReference type="Proteomes" id="UP001516400">
    <property type="component" value="Unassembled WGS sequence"/>
</dbReference>
<evidence type="ECO:0000313" key="1">
    <source>
        <dbReference type="EMBL" id="KAL3281277.1"/>
    </source>
</evidence>
<name>A0ABD2NS52_9CUCU</name>
<keyword evidence="2" id="KW-1185">Reference proteome</keyword>
<sequence length="87" mass="10020">MILVQRRGITSCKKRAGLKFTDLQFWKVQYDFMNVLDRLRHLGTTAMGNIVNALMLNAITIENRVEKRRFFGEEAVEGFVGSLRAID</sequence>
<dbReference type="AlphaFoldDB" id="A0ABD2NS52"/>
<accession>A0ABD2NS52</accession>